<name>A0A5C4QDF4_9ACTN</name>
<reference evidence="8 9" key="1">
    <citation type="submission" date="2019-06" db="EMBL/GenBank/DDBJ databases">
        <title>Micromonospora ordensis sp. nov., isolated from deep marine sediment.</title>
        <authorList>
            <person name="Veyisoglu A."/>
            <person name="Carro L."/>
            <person name="Klenk H.-P."/>
            <person name="Sahin N."/>
        </authorList>
    </citation>
    <scope>NUCLEOTIDE SEQUENCE [LARGE SCALE GENOMIC DNA]</scope>
    <source>
        <strain evidence="8 9">S2509</strain>
    </source>
</reference>
<dbReference type="PANTHER" id="PTHR47756:SF2">
    <property type="entry name" value="BLL6612 PROTEIN"/>
    <property type="match status" value="1"/>
</dbReference>
<evidence type="ECO:0000256" key="4">
    <source>
        <dbReference type="ARBA" id="ARBA00023163"/>
    </source>
</evidence>
<dbReference type="Gene3D" id="1.10.10.10">
    <property type="entry name" value="Winged helix-like DNA-binding domain superfamily/Winged helix DNA-binding domain"/>
    <property type="match status" value="1"/>
</dbReference>
<evidence type="ECO:0000256" key="1">
    <source>
        <dbReference type="ARBA" id="ARBA00010641"/>
    </source>
</evidence>
<accession>A0A5C4QDF4</accession>
<keyword evidence="3" id="KW-0731">Sigma factor</keyword>
<dbReference type="Pfam" id="PF08281">
    <property type="entry name" value="Sigma70_r4_2"/>
    <property type="match status" value="1"/>
</dbReference>
<dbReference type="InterPro" id="IPR013249">
    <property type="entry name" value="RNA_pol_sigma70_r4_t2"/>
</dbReference>
<dbReference type="InterPro" id="IPR013324">
    <property type="entry name" value="RNA_pol_sigma_r3/r4-like"/>
</dbReference>
<sequence>MTHAESPSGARPGAAGVNGAEAAVAAQAAAAAGVDAYPRIVATLIRVTGDWALAEDCAQEASTVALERWPVDGVPANPGGWLMTVARNRAIDVLRRAAVERRKLHDLALLTPTDAPPEHDLVDDRLRLVFTCCHPALAFEARVALTLRTICGVPTADIARLLLVSESTMTRRLTRARARIAQAGIPYRVPSGPALAERLPGVLAVLYLLFTRGYVADGEPAFADEAVRLARLLDALMPGQSEVAALLALLLLQHSRRDARRDATGNLLTLERQDRGRWDRAAIAEGLAAIARVRHDGPYAWQARIAACHATALSADATDWPTIARAYDALADLRPSPVIALNRAVAHGYAYGPAAGLVLLAEARAGGGLDGYPVAVAVEADLVARQGDRPRAAGLFRAAAEAVGSAVERRALLDRADNLAR</sequence>
<comment type="caution">
    <text evidence="8">The sequence shown here is derived from an EMBL/GenBank/DDBJ whole genome shotgun (WGS) entry which is preliminary data.</text>
</comment>
<protein>
    <submittedName>
        <fullName evidence="8">Sigma-70 family RNA polymerase sigma factor</fullName>
    </submittedName>
</protein>
<gene>
    <name evidence="8" type="ORF">FHG89_24820</name>
</gene>
<dbReference type="SUPFAM" id="SSF88659">
    <property type="entry name" value="Sigma3 and sigma4 domains of RNA polymerase sigma factors"/>
    <property type="match status" value="1"/>
</dbReference>
<feature type="domain" description="RNA polymerase sigma factor 70 region 4 type 2" evidence="6">
    <location>
        <begin position="130"/>
        <end position="180"/>
    </location>
</feature>
<proteinExistence type="inferred from homology"/>
<evidence type="ECO:0000313" key="9">
    <source>
        <dbReference type="Proteomes" id="UP000306145"/>
    </source>
</evidence>
<dbReference type="OrthoDB" id="3206561at2"/>
<dbReference type="EMBL" id="VDFY01000217">
    <property type="protein sequence ID" value="TNH24528.1"/>
    <property type="molecule type" value="Genomic_DNA"/>
</dbReference>
<dbReference type="AlphaFoldDB" id="A0A5C4QDF4"/>
<dbReference type="GO" id="GO:0006352">
    <property type="term" value="P:DNA-templated transcription initiation"/>
    <property type="evidence" value="ECO:0007669"/>
    <property type="project" value="InterPro"/>
</dbReference>
<keyword evidence="9" id="KW-1185">Reference proteome</keyword>
<keyword evidence="2" id="KW-0805">Transcription regulation</keyword>
<dbReference type="SUPFAM" id="SSF88946">
    <property type="entry name" value="Sigma2 domain of RNA polymerase sigma factors"/>
    <property type="match status" value="1"/>
</dbReference>
<dbReference type="GO" id="GO:0016987">
    <property type="term" value="F:sigma factor activity"/>
    <property type="evidence" value="ECO:0007669"/>
    <property type="project" value="UniProtKB-KW"/>
</dbReference>
<dbReference type="InterPro" id="IPR013325">
    <property type="entry name" value="RNA_pol_sigma_r2"/>
</dbReference>
<feature type="domain" description="RNA polymerase sigma-70 region 2" evidence="5">
    <location>
        <begin position="37"/>
        <end position="97"/>
    </location>
</feature>
<evidence type="ECO:0000256" key="3">
    <source>
        <dbReference type="ARBA" id="ARBA00023082"/>
    </source>
</evidence>
<dbReference type="GO" id="GO:0003677">
    <property type="term" value="F:DNA binding"/>
    <property type="evidence" value="ECO:0007669"/>
    <property type="project" value="InterPro"/>
</dbReference>
<dbReference type="RefSeq" id="WP_139586822.1">
    <property type="nucleotide sequence ID" value="NZ_VDFY01000217.1"/>
</dbReference>
<evidence type="ECO:0000259" key="5">
    <source>
        <dbReference type="Pfam" id="PF04542"/>
    </source>
</evidence>
<dbReference type="InterPro" id="IPR036388">
    <property type="entry name" value="WH-like_DNA-bd_sf"/>
</dbReference>
<evidence type="ECO:0000313" key="8">
    <source>
        <dbReference type="EMBL" id="TNH24528.1"/>
    </source>
</evidence>
<dbReference type="NCBIfam" id="TIGR02937">
    <property type="entry name" value="sigma70-ECF"/>
    <property type="match status" value="1"/>
</dbReference>
<evidence type="ECO:0000259" key="6">
    <source>
        <dbReference type="Pfam" id="PF08281"/>
    </source>
</evidence>
<evidence type="ECO:0000259" key="7">
    <source>
        <dbReference type="Pfam" id="PF20239"/>
    </source>
</evidence>
<dbReference type="Pfam" id="PF04542">
    <property type="entry name" value="Sigma70_r2"/>
    <property type="match status" value="1"/>
</dbReference>
<dbReference type="Pfam" id="PF20239">
    <property type="entry name" value="DUF6596"/>
    <property type="match status" value="1"/>
</dbReference>
<dbReference type="Proteomes" id="UP000306145">
    <property type="component" value="Unassembled WGS sequence"/>
</dbReference>
<feature type="domain" description="DUF6596" evidence="7">
    <location>
        <begin position="198"/>
        <end position="292"/>
    </location>
</feature>
<dbReference type="Gene3D" id="1.10.1740.10">
    <property type="match status" value="1"/>
</dbReference>
<keyword evidence="4" id="KW-0804">Transcription</keyword>
<dbReference type="PANTHER" id="PTHR47756">
    <property type="entry name" value="BLL6612 PROTEIN-RELATED"/>
    <property type="match status" value="1"/>
</dbReference>
<evidence type="ECO:0000256" key="2">
    <source>
        <dbReference type="ARBA" id="ARBA00023015"/>
    </source>
</evidence>
<dbReference type="InterPro" id="IPR007627">
    <property type="entry name" value="RNA_pol_sigma70_r2"/>
</dbReference>
<dbReference type="InterPro" id="IPR046531">
    <property type="entry name" value="DUF6596"/>
</dbReference>
<dbReference type="InterPro" id="IPR014284">
    <property type="entry name" value="RNA_pol_sigma-70_dom"/>
</dbReference>
<organism evidence="8 9">
    <name type="scientific">Micromonospora orduensis</name>
    <dbReference type="NCBI Taxonomy" id="1420891"/>
    <lineage>
        <taxon>Bacteria</taxon>
        <taxon>Bacillati</taxon>
        <taxon>Actinomycetota</taxon>
        <taxon>Actinomycetes</taxon>
        <taxon>Micromonosporales</taxon>
        <taxon>Micromonosporaceae</taxon>
        <taxon>Micromonospora</taxon>
    </lineage>
</organism>
<comment type="similarity">
    <text evidence="1">Belongs to the sigma-70 factor family. ECF subfamily.</text>
</comment>